<protein>
    <submittedName>
        <fullName evidence="8">RDD family protein</fullName>
    </submittedName>
</protein>
<dbReference type="OrthoDB" id="9793824at2"/>
<keyword evidence="4 6" id="KW-1133">Transmembrane helix</keyword>
<dbReference type="Proteomes" id="UP000321272">
    <property type="component" value="Chromosome"/>
</dbReference>
<gene>
    <name evidence="8" type="ORF">FGL86_01240</name>
</gene>
<dbReference type="InterPro" id="IPR051791">
    <property type="entry name" value="Pra-immunoreactive"/>
</dbReference>
<organism evidence="8 9">
    <name type="scientific">Pistricoccus aurantiacus</name>
    <dbReference type="NCBI Taxonomy" id="1883414"/>
    <lineage>
        <taxon>Bacteria</taxon>
        <taxon>Pseudomonadati</taxon>
        <taxon>Pseudomonadota</taxon>
        <taxon>Gammaproteobacteria</taxon>
        <taxon>Oceanospirillales</taxon>
        <taxon>Halomonadaceae</taxon>
        <taxon>Pistricoccus</taxon>
    </lineage>
</organism>
<feature type="domain" description="RDD" evidence="7">
    <location>
        <begin position="14"/>
        <end position="135"/>
    </location>
</feature>
<dbReference type="PANTHER" id="PTHR36115:SF10">
    <property type="entry name" value="RDD DOMAIN-CONTAINING PROTEIN"/>
    <property type="match status" value="1"/>
</dbReference>
<evidence type="ECO:0000313" key="9">
    <source>
        <dbReference type="Proteomes" id="UP000321272"/>
    </source>
</evidence>
<feature type="transmembrane region" description="Helical" evidence="6">
    <location>
        <begin position="101"/>
        <end position="121"/>
    </location>
</feature>
<evidence type="ECO:0000256" key="6">
    <source>
        <dbReference type="SAM" id="Phobius"/>
    </source>
</evidence>
<keyword evidence="3 6" id="KW-0812">Transmembrane</keyword>
<keyword evidence="2" id="KW-1003">Cell membrane</keyword>
<dbReference type="Pfam" id="PF06271">
    <property type="entry name" value="RDD"/>
    <property type="match status" value="1"/>
</dbReference>
<dbReference type="RefSeq" id="WP_147182894.1">
    <property type="nucleotide sequence ID" value="NZ_CP042382.1"/>
</dbReference>
<feature type="transmembrane region" description="Helical" evidence="6">
    <location>
        <begin position="54"/>
        <end position="80"/>
    </location>
</feature>
<keyword evidence="9" id="KW-1185">Reference proteome</keyword>
<evidence type="ECO:0000259" key="7">
    <source>
        <dbReference type="Pfam" id="PF06271"/>
    </source>
</evidence>
<name>A0A5B8SP33_9GAMM</name>
<dbReference type="GO" id="GO:0005886">
    <property type="term" value="C:plasma membrane"/>
    <property type="evidence" value="ECO:0007669"/>
    <property type="project" value="UniProtKB-SubCell"/>
</dbReference>
<keyword evidence="5 6" id="KW-0472">Membrane</keyword>
<dbReference type="AlphaFoldDB" id="A0A5B8SP33"/>
<reference evidence="8 9" key="1">
    <citation type="submission" date="2019-06" db="EMBL/GenBank/DDBJ databases">
        <title>Genome analyses of bacteria isolated from kimchi.</title>
        <authorList>
            <person name="Lee S."/>
            <person name="Ahn S."/>
            <person name="Roh S."/>
        </authorList>
    </citation>
    <scope>NUCLEOTIDE SEQUENCE [LARGE SCALE GENOMIC DNA]</scope>
    <source>
        <strain evidence="8 9">CBA4606</strain>
    </source>
</reference>
<evidence type="ECO:0000313" key="8">
    <source>
        <dbReference type="EMBL" id="QEA37827.1"/>
    </source>
</evidence>
<dbReference type="PANTHER" id="PTHR36115">
    <property type="entry name" value="PROLINE-RICH ANTIGEN HOMOLOG-RELATED"/>
    <property type="match status" value="1"/>
</dbReference>
<dbReference type="KEGG" id="paur:FGL86_01240"/>
<evidence type="ECO:0000256" key="4">
    <source>
        <dbReference type="ARBA" id="ARBA00022989"/>
    </source>
</evidence>
<evidence type="ECO:0000256" key="1">
    <source>
        <dbReference type="ARBA" id="ARBA00004651"/>
    </source>
</evidence>
<dbReference type="EMBL" id="CP042382">
    <property type="protein sequence ID" value="QEA37827.1"/>
    <property type="molecule type" value="Genomic_DNA"/>
</dbReference>
<dbReference type="InterPro" id="IPR010432">
    <property type="entry name" value="RDD"/>
</dbReference>
<feature type="transmembrane region" description="Helical" evidence="6">
    <location>
        <begin position="20"/>
        <end position="42"/>
    </location>
</feature>
<comment type="subcellular location">
    <subcellularLocation>
        <location evidence="1">Cell membrane</location>
        <topology evidence="1">Multi-pass membrane protein</topology>
    </subcellularLocation>
</comment>
<evidence type="ECO:0000256" key="5">
    <source>
        <dbReference type="ARBA" id="ARBA00023136"/>
    </source>
</evidence>
<accession>A0A5B8SP33</accession>
<evidence type="ECO:0000256" key="3">
    <source>
        <dbReference type="ARBA" id="ARBA00022692"/>
    </source>
</evidence>
<proteinExistence type="predicted"/>
<sequence>MRRYFTQIDDTWPPGLARRLMAMLYDFLLMVALWMVMGFAAVALNDGEANQSPLFHSLLFLATFVFFAFFWMRAGMTLGMQAWRLRVQTPDGMSISLNQSLLRFMTAIVSFAALGLGYWWVLFDIERRAWPDIVSGTRIVVLPKEKKSDRKN</sequence>
<evidence type="ECO:0000256" key="2">
    <source>
        <dbReference type="ARBA" id="ARBA00022475"/>
    </source>
</evidence>